<dbReference type="PATRIC" id="fig|1261127.3.peg.5614"/>
<proteinExistence type="predicted"/>
<dbReference type="KEGG" id="cama:F384_27050"/>
<dbReference type="Proteomes" id="UP000034085">
    <property type="component" value="Plasmid"/>
</dbReference>
<keyword evidence="1" id="KW-0614">Plasmid</keyword>
<dbReference type="OrthoDB" id="6627486at2"/>
<dbReference type="AlphaFoldDB" id="A0A0F6RJ00"/>
<name>A0A0F6RJ00_CITAM</name>
<reference evidence="1 2" key="1">
    <citation type="submission" date="2015-03" db="EMBL/GenBank/DDBJ databases">
        <title>Complete genome sequence of Citrobacter amalonaticus Y19.</title>
        <authorList>
            <person name="Park S."/>
        </authorList>
    </citation>
    <scope>NUCLEOTIDE SEQUENCE [LARGE SCALE GENOMIC DNA]</scope>
    <source>
        <strain evidence="1 2">Y19</strain>
        <plasmid evidence="2">Plasmid</plasmid>
    </source>
</reference>
<dbReference type="RefSeq" id="WP_046499167.1">
    <property type="nucleotide sequence ID" value="NZ_CP011133.1"/>
</dbReference>
<dbReference type="EMBL" id="CP011133">
    <property type="protein sequence ID" value="AKE62208.1"/>
    <property type="molecule type" value="Genomic_DNA"/>
</dbReference>
<evidence type="ECO:0000313" key="2">
    <source>
        <dbReference type="Proteomes" id="UP000034085"/>
    </source>
</evidence>
<accession>A0A0F6RJ00</accession>
<evidence type="ECO:0000313" key="1">
    <source>
        <dbReference type="EMBL" id="AKE62208.1"/>
    </source>
</evidence>
<protein>
    <submittedName>
        <fullName evidence="1">Uncharacterized protein</fullName>
    </submittedName>
</protein>
<gene>
    <name evidence="1" type="ORF">F384_27050</name>
</gene>
<sequence>MPKDDVATIIIQNGLSHKVVVLCQFSAQINNQMFSFIIHRTLSVCRYALVCKATGQRIAVLDTSRVKALGMEEAGKLALADLASSLGEIRLAAILTNSLQSRSAASE</sequence>
<geneLocation type="plasmid" evidence="1">
    <name>unnamed</name>
</geneLocation>
<dbReference type="HOGENOM" id="CLU_2205369_0_0_6"/>
<organism evidence="1 2">
    <name type="scientific">Citrobacter amalonaticus Y19</name>
    <dbReference type="NCBI Taxonomy" id="1261127"/>
    <lineage>
        <taxon>Bacteria</taxon>
        <taxon>Pseudomonadati</taxon>
        <taxon>Pseudomonadota</taxon>
        <taxon>Gammaproteobacteria</taxon>
        <taxon>Enterobacterales</taxon>
        <taxon>Enterobacteriaceae</taxon>
        <taxon>Citrobacter</taxon>
    </lineage>
</organism>